<dbReference type="Pfam" id="PF17279">
    <property type="entry name" value="DUF5344"/>
    <property type="match status" value="1"/>
</dbReference>
<proteinExistence type="predicted"/>
<evidence type="ECO:0008006" key="3">
    <source>
        <dbReference type="Google" id="ProtNLM"/>
    </source>
</evidence>
<dbReference type="STRING" id="126156.SAMN05421670_2499"/>
<dbReference type="AlphaFoldDB" id="A0A1I5Z8E6"/>
<dbReference type="OrthoDB" id="2455619at2"/>
<reference evidence="2" key="1">
    <citation type="submission" date="2016-10" db="EMBL/GenBank/DDBJ databases">
        <authorList>
            <person name="Varghese N."/>
            <person name="Submissions S."/>
        </authorList>
    </citation>
    <scope>NUCLEOTIDE SEQUENCE [LARGE SCALE GENOMIC DNA]</scope>
    <source>
        <strain evidence="2">DSM 11706</strain>
    </source>
</reference>
<protein>
    <recommendedName>
        <fullName evidence="3">Type VII secretion effector, SACOL2603 family</fullName>
    </recommendedName>
</protein>
<gene>
    <name evidence="1" type="ORF">SAMN05421670_2499</name>
</gene>
<dbReference type="InterPro" id="IPR046318">
    <property type="entry name" value="DUF5344"/>
</dbReference>
<sequence>MSTEVKIVYADVENQLGEMTGAVNLLNPKAEPPISGNTLDVVTKFNELSLKLDQLLVKYQTLSTGNIQTTSASIDFMEESDQKISAAMQCTVNGTSVVAR</sequence>
<dbReference type="RefSeq" id="WP_093537221.1">
    <property type="nucleotide sequence ID" value="NZ_FOXU01000004.1"/>
</dbReference>
<keyword evidence="2" id="KW-1185">Reference proteome</keyword>
<evidence type="ECO:0000313" key="2">
    <source>
        <dbReference type="Proteomes" id="UP000198734"/>
    </source>
</evidence>
<accession>A0A1I5Z8E6</accession>
<organism evidence="1 2">
    <name type="scientific">Psychrobacillus psychrotolerans</name>
    <dbReference type="NCBI Taxonomy" id="126156"/>
    <lineage>
        <taxon>Bacteria</taxon>
        <taxon>Bacillati</taxon>
        <taxon>Bacillota</taxon>
        <taxon>Bacilli</taxon>
        <taxon>Bacillales</taxon>
        <taxon>Bacillaceae</taxon>
        <taxon>Psychrobacillus</taxon>
    </lineage>
</organism>
<evidence type="ECO:0000313" key="1">
    <source>
        <dbReference type="EMBL" id="SFQ52763.1"/>
    </source>
</evidence>
<name>A0A1I5Z8E6_9BACI</name>
<dbReference type="Proteomes" id="UP000198734">
    <property type="component" value="Unassembled WGS sequence"/>
</dbReference>
<dbReference type="EMBL" id="FOXU01000004">
    <property type="protein sequence ID" value="SFQ52763.1"/>
    <property type="molecule type" value="Genomic_DNA"/>
</dbReference>